<reference evidence="2" key="1">
    <citation type="journal article" date="2019" name="Int. J. Syst. Evol. Microbiol.">
        <title>The Global Catalogue of Microorganisms (GCM) 10K type strain sequencing project: providing services to taxonomists for standard genome sequencing and annotation.</title>
        <authorList>
            <consortium name="The Broad Institute Genomics Platform"/>
            <consortium name="The Broad Institute Genome Sequencing Center for Infectious Disease"/>
            <person name="Wu L."/>
            <person name="Ma J."/>
        </authorList>
    </citation>
    <scope>NUCLEOTIDE SEQUENCE [LARGE SCALE GENOMIC DNA]</scope>
    <source>
        <strain evidence="2">JCM 17923</strain>
    </source>
</reference>
<dbReference type="EMBL" id="BAABGZ010000079">
    <property type="protein sequence ID" value="GAA4368084.1"/>
    <property type="molecule type" value="Genomic_DNA"/>
</dbReference>
<evidence type="ECO:0008006" key="3">
    <source>
        <dbReference type="Google" id="ProtNLM"/>
    </source>
</evidence>
<comment type="caution">
    <text evidence="1">The sequence shown here is derived from an EMBL/GenBank/DDBJ whole genome shotgun (WGS) entry which is preliminary data.</text>
</comment>
<dbReference type="RefSeq" id="WP_345237964.1">
    <property type="nucleotide sequence ID" value="NZ_BAABGZ010000079.1"/>
</dbReference>
<accession>A0ABP8IRJ9</accession>
<sequence>MFEAICAGAAGYLLKSTSLPQLKAHLLEVAAGGAAMSKAVPRLLMQAFRPPPSVRVAAVLGG</sequence>
<organism evidence="1 2">
    <name type="scientific">Hymenobacter saemangeumensis</name>
    <dbReference type="NCBI Taxonomy" id="1084522"/>
    <lineage>
        <taxon>Bacteria</taxon>
        <taxon>Pseudomonadati</taxon>
        <taxon>Bacteroidota</taxon>
        <taxon>Cytophagia</taxon>
        <taxon>Cytophagales</taxon>
        <taxon>Hymenobacteraceae</taxon>
        <taxon>Hymenobacter</taxon>
    </lineage>
</organism>
<keyword evidence="2" id="KW-1185">Reference proteome</keyword>
<protein>
    <recommendedName>
        <fullName evidence="3">Response regulator transcription factor</fullName>
    </recommendedName>
</protein>
<name>A0ABP8IRJ9_9BACT</name>
<evidence type="ECO:0000313" key="2">
    <source>
        <dbReference type="Proteomes" id="UP001501153"/>
    </source>
</evidence>
<proteinExistence type="predicted"/>
<dbReference type="Proteomes" id="UP001501153">
    <property type="component" value="Unassembled WGS sequence"/>
</dbReference>
<evidence type="ECO:0000313" key="1">
    <source>
        <dbReference type="EMBL" id="GAA4368084.1"/>
    </source>
</evidence>
<gene>
    <name evidence="1" type="ORF">GCM10023185_40510</name>
</gene>